<dbReference type="Proteomes" id="UP000006201">
    <property type="component" value="Unassembled WGS sequence"/>
</dbReference>
<proteinExistence type="predicted"/>
<dbReference type="EMBL" id="AAOH01000007">
    <property type="protein sequence ID" value="EAR27044.1"/>
    <property type="molecule type" value="Genomic_DNA"/>
</dbReference>
<dbReference type="AlphaFoldDB" id="A4CDK2"/>
<sequence>MGCIPYSRNRIASIYFYDADNCVPEHGVN</sequence>
<dbReference type="HOGENOM" id="CLU_3410001_0_0_6"/>
<name>A4CDK2_9GAMM</name>
<organism evidence="1 2">
    <name type="scientific">Pseudoalteromonas tunicata D2</name>
    <dbReference type="NCBI Taxonomy" id="87626"/>
    <lineage>
        <taxon>Bacteria</taxon>
        <taxon>Pseudomonadati</taxon>
        <taxon>Pseudomonadota</taxon>
        <taxon>Gammaproteobacteria</taxon>
        <taxon>Alteromonadales</taxon>
        <taxon>Pseudoalteromonadaceae</taxon>
        <taxon>Pseudoalteromonas</taxon>
    </lineage>
</organism>
<reference evidence="1 2" key="1">
    <citation type="submission" date="2006-02" db="EMBL/GenBank/DDBJ databases">
        <authorList>
            <person name="Moran M.A."/>
            <person name="Kjelleberg S."/>
            <person name="Egan S."/>
            <person name="Saunders N."/>
            <person name="Thomas T."/>
            <person name="Ferriera S."/>
            <person name="Johnson J."/>
            <person name="Kravitz S."/>
            <person name="Halpern A."/>
            <person name="Remington K."/>
            <person name="Beeson K."/>
            <person name="Tran B."/>
            <person name="Rogers Y.-H."/>
            <person name="Friedman R."/>
            <person name="Venter J.C."/>
        </authorList>
    </citation>
    <scope>NUCLEOTIDE SEQUENCE [LARGE SCALE GENOMIC DNA]</scope>
    <source>
        <strain evidence="1 2">D2</strain>
    </source>
</reference>
<protein>
    <submittedName>
        <fullName evidence="1">Uncharacterized protein</fullName>
    </submittedName>
</protein>
<keyword evidence="2" id="KW-1185">Reference proteome</keyword>
<gene>
    <name evidence="1" type="ORF">PTD2_05220</name>
</gene>
<evidence type="ECO:0000313" key="2">
    <source>
        <dbReference type="Proteomes" id="UP000006201"/>
    </source>
</evidence>
<accession>A4CDK2</accession>
<comment type="caution">
    <text evidence="1">The sequence shown here is derived from an EMBL/GenBank/DDBJ whole genome shotgun (WGS) entry which is preliminary data.</text>
</comment>
<evidence type="ECO:0000313" key="1">
    <source>
        <dbReference type="EMBL" id="EAR27044.1"/>
    </source>
</evidence>